<keyword evidence="10" id="KW-1185">Reference proteome</keyword>
<evidence type="ECO:0000259" key="8">
    <source>
        <dbReference type="PROSITE" id="PS50850"/>
    </source>
</evidence>
<dbReference type="GO" id="GO:0005351">
    <property type="term" value="F:carbohydrate:proton symporter activity"/>
    <property type="evidence" value="ECO:0007669"/>
    <property type="project" value="TreeGrafter"/>
</dbReference>
<dbReference type="InterPro" id="IPR036259">
    <property type="entry name" value="MFS_trans_sf"/>
</dbReference>
<evidence type="ECO:0000256" key="6">
    <source>
        <dbReference type="ARBA" id="ARBA00023136"/>
    </source>
</evidence>
<keyword evidence="6" id="KW-0472">Membrane</keyword>
<dbReference type="EMBL" id="AMCV02000062">
    <property type="protein sequence ID" value="TDZ13644.1"/>
    <property type="molecule type" value="Genomic_DNA"/>
</dbReference>
<feature type="domain" description="Major facilitator superfamily (MFS) profile" evidence="8">
    <location>
        <begin position="33"/>
        <end position="476"/>
    </location>
</feature>
<sequence length="525" mass="56855">MDSVAHDGQAAAEDQEKAGIIQCFRNYPQAVGFSMVLSLCIVMEAYDTSLIGNFYGLAQFRRRFGVQLENGEFQLTSTWQSALQNGTQVGQMVGLFISGIVAEQYGYKKTLLGALALNVVFVLLLFFAQNIGYLLAGGILCGLPWGAFQTLTTTYAADVTPMALRPMMTTYTNMCWVVGQFIGTGVLRALLPRPDDWAWRIPYALQWAFPVPIVIGVALAPESPTWLVRKGRLGEARRALRRLASASVSDAQLDVSMAVIAHTNDMEKQNEEGTSYVDCFRGTNLRRTAIASLTWVGQVTCGMWFGSNVTYFLQQAGLDSTGSFDFALGTSAMAILGTAVSWLLLPHVGRRTLYVGGLALMLTVLVAVGGLGVPNPTPSLGLASGVLLMVFVFIYDVSVGPVTYCLVAEIPSTRLRIKTVALARNAFLLVSVGANFLGPPVLNPSAWNLRGKGGFVAAGLCFCELVWAFFCLPEPKGRSPAELEVLFEQSVSARKFAETKPDVFTGVVWEKKDGLVVNMAEIEKA</sequence>
<dbReference type="OrthoDB" id="6612291at2759"/>
<evidence type="ECO:0000256" key="2">
    <source>
        <dbReference type="ARBA" id="ARBA00010992"/>
    </source>
</evidence>
<dbReference type="InterPro" id="IPR050360">
    <property type="entry name" value="MFS_Sugar_Transporters"/>
</dbReference>
<dbReference type="InterPro" id="IPR020846">
    <property type="entry name" value="MFS_dom"/>
</dbReference>
<gene>
    <name evidence="9" type="primary">MPH2-0</name>
    <name evidence="9" type="ORF">Cob_v013143</name>
</gene>
<reference evidence="10" key="2">
    <citation type="journal article" date="2019" name="Mol. Plant Microbe Interact.">
        <title>Genome sequence resources for four phytopathogenic fungi from the Colletotrichum orbiculare species complex.</title>
        <authorList>
            <person name="Gan P."/>
            <person name="Tsushima A."/>
            <person name="Narusaka M."/>
            <person name="Narusaka Y."/>
            <person name="Takano Y."/>
            <person name="Kubo Y."/>
            <person name="Shirasu K."/>
        </authorList>
    </citation>
    <scope>GENOME REANNOTATION</scope>
    <source>
        <strain evidence="10">104-T / ATCC 96160 / CBS 514.97 / LARS 414 / MAFF 240422</strain>
    </source>
</reference>
<dbReference type="Gene3D" id="1.20.1250.20">
    <property type="entry name" value="MFS general substrate transporter like domains"/>
    <property type="match status" value="1"/>
</dbReference>
<comment type="caution">
    <text evidence="9">The sequence shown here is derived from an EMBL/GenBank/DDBJ whole genome shotgun (WGS) entry which is preliminary data.</text>
</comment>
<dbReference type="InterPro" id="IPR003663">
    <property type="entry name" value="Sugar/inositol_transpt"/>
</dbReference>
<comment type="subcellular location">
    <subcellularLocation>
        <location evidence="1">Membrane</location>
        <topology evidence="1">Multi-pass membrane protein</topology>
    </subcellularLocation>
</comment>
<keyword evidence="4" id="KW-0812">Transmembrane</keyword>
<comment type="similarity">
    <text evidence="2 7">Belongs to the major facilitator superfamily. Sugar transporter (TC 2.A.1.1) family.</text>
</comment>
<dbReference type="PANTHER" id="PTHR48022">
    <property type="entry name" value="PLASTIDIC GLUCOSE TRANSPORTER 4"/>
    <property type="match status" value="1"/>
</dbReference>
<evidence type="ECO:0000256" key="4">
    <source>
        <dbReference type="ARBA" id="ARBA00022692"/>
    </source>
</evidence>
<dbReference type="Proteomes" id="UP000014480">
    <property type="component" value="Unassembled WGS sequence"/>
</dbReference>
<dbReference type="Pfam" id="PF00083">
    <property type="entry name" value="Sugar_tr"/>
    <property type="match status" value="1"/>
</dbReference>
<proteinExistence type="inferred from homology"/>
<evidence type="ECO:0000313" key="9">
    <source>
        <dbReference type="EMBL" id="TDZ13644.1"/>
    </source>
</evidence>
<dbReference type="NCBIfam" id="TIGR00879">
    <property type="entry name" value="SP"/>
    <property type="match status" value="1"/>
</dbReference>
<dbReference type="SUPFAM" id="SSF103473">
    <property type="entry name" value="MFS general substrate transporter"/>
    <property type="match status" value="1"/>
</dbReference>
<dbReference type="PROSITE" id="PS50850">
    <property type="entry name" value="MFS"/>
    <property type="match status" value="1"/>
</dbReference>
<evidence type="ECO:0000256" key="7">
    <source>
        <dbReference type="RuleBase" id="RU003346"/>
    </source>
</evidence>
<dbReference type="InterPro" id="IPR005828">
    <property type="entry name" value="MFS_sugar_transport-like"/>
</dbReference>
<reference evidence="10" key="1">
    <citation type="journal article" date="2013" name="New Phytol.">
        <title>Comparative genomic and transcriptomic analyses reveal the hemibiotrophic stage shift of Colletotrichum fungi.</title>
        <authorList>
            <person name="Gan P."/>
            <person name="Ikeda K."/>
            <person name="Irieda H."/>
            <person name="Narusaka M."/>
            <person name="O'Connell R.J."/>
            <person name="Narusaka Y."/>
            <person name="Takano Y."/>
            <person name="Kubo Y."/>
            <person name="Shirasu K."/>
        </authorList>
    </citation>
    <scope>NUCLEOTIDE SEQUENCE [LARGE SCALE GENOMIC DNA]</scope>
    <source>
        <strain evidence="10">104-T / ATCC 96160 / CBS 514.97 / LARS 414 / MAFF 240422</strain>
    </source>
</reference>
<dbReference type="HOGENOM" id="CLU_001265_11_5_1"/>
<dbReference type="PANTHER" id="PTHR48022:SF5">
    <property type="entry name" value="ALPHA-GLUCOSIDES PERMEASE MPH2-RELATED"/>
    <property type="match status" value="1"/>
</dbReference>
<name>N4W606_COLOR</name>
<organism evidence="9 10">
    <name type="scientific">Colletotrichum orbiculare (strain 104-T / ATCC 96160 / CBS 514.97 / LARS 414 / MAFF 240422)</name>
    <name type="common">Cucumber anthracnose fungus</name>
    <name type="synonym">Colletotrichum lagenarium</name>
    <dbReference type="NCBI Taxonomy" id="1213857"/>
    <lineage>
        <taxon>Eukaryota</taxon>
        <taxon>Fungi</taxon>
        <taxon>Dikarya</taxon>
        <taxon>Ascomycota</taxon>
        <taxon>Pezizomycotina</taxon>
        <taxon>Sordariomycetes</taxon>
        <taxon>Hypocreomycetidae</taxon>
        <taxon>Glomerellales</taxon>
        <taxon>Glomerellaceae</taxon>
        <taxon>Colletotrichum</taxon>
        <taxon>Colletotrichum orbiculare species complex</taxon>
    </lineage>
</organism>
<evidence type="ECO:0000313" key="10">
    <source>
        <dbReference type="Proteomes" id="UP000014480"/>
    </source>
</evidence>
<protein>
    <submittedName>
        <fullName evidence="9">Alpha-glucosides permease MPH2</fullName>
    </submittedName>
</protein>
<accession>N4W606</accession>
<dbReference type="AlphaFoldDB" id="N4W606"/>
<evidence type="ECO:0000256" key="1">
    <source>
        <dbReference type="ARBA" id="ARBA00004141"/>
    </source>
</evidence>
<dbReference type="FunFam" id="1.20.1250.20:FF:000078">
    <property type="entry name" value="MFS maltose transporter, putative"/>
    <property type="match status" value="1"/>
</dbReference>
<evidence type="ECO:0000256" key="3">
    <source>
        <dbReference type="ARBA" id="ARBA00022448"/>
    </source>
</evidence>
<keyword evidence="3 7" id="KW-0813">Transport</keyword>
<evidence type="ECO:0000256" key="5">
    <source>
        <dbReference type="ARBA" id="ARBA00022989"/>
    </source>
</evidence>
<keyword evidence="5" id="KW-1133">Transmembrane helix</keyword>
<dbReference type="GO" id="GO:0016020">
    <property type="term" value="C:membrane"/>
    <property type="evidence" value="ECO:0007669"/>
    <property type="project" value="UniProtKB-SubCell"/>
</dbReference>
<dbReference type="eggNOG" id="KOG0254">
    <property type="taxonomic scope" value="Eukaryota"/>
</dbReference>